<dbReference type="InterPro" id="IPR053263">
    <property type="entry name" value="Euk_RPA34_RNAP_subunit"/>
</dbReference>
<feature type="compositionally biased region" description="Low complexity" evidence="1">
    <location>
        <begin position="149"/>
        <end position="169"/>
    </location>
</feature>
<dbReference type="EMBL" id="JAULSW010000029">
    <property type="protein sequence ID" value="KAK3365383.1"/>
    <property type="molecule type" value="Genomic_DNA"/>
</dbReference>
<dbReference type="InterPro" id="IPR013240">
    <property type="entry name" value="DNA-dir_RNA_pol1_su_RPA34"/>
</dbReference>
<comment type="caution">
    <text evidence="2">The sequence shown here is derived from an EMBL/GenBank/DDBJ whole genome shotgun (WGS) entry which is preliminary data.</text>
</comment>
<gene>
    <name evidence="2" type="ORF">B0H63DRAFT_540228</name>
</gene>
<feature type="region of interest" description="Disordered" evidence="1">
    <location>
        <begin position="440"/>
        <end position="624"/>
    </location>
</feature>
<dbReference type="GO" id="GO:0006360">
    <property type="term" value="P:transcription by RNA polymerase I"/>
    <property type="evidence" value="ECO:0007669"/>
    <property type="project" value="InterPro"/>
</dbReference>
<sequence>MPGPRAPIGTLSQHAATAAGLVRTMAPGGFTRRAATTARARAIATATAAAAATATVAETQSDGGGKVNTTSDAWAAKLRASSSALQSRVNASQSSKATTTTIPSNETKTDMASSNNKDEKAGKKSRKDTSDSDSDSSAESFNSEEEMPTAKVNAAKKGTKTKTAAKPDSDSDSGSESESESGSGSDSDSGSSDDEEVELAKKPLNKAGAKSKAAKSSSSASDSESSSEGSSSKSEAEKKAVPKAKAASKVSKAKSSSTSKSATKTYENGFKSHELVRDSESDVSMVDKEAASSSESDSDKEDGESMAVDKVKANSTVPGVAPEIISPNFYLRKAEDHMDASDVAHAFHDAKAHGKQIWFFTMPASVPVEVIQQHSVPLDKLQAGKPMFAHDGADYTGEFQEAAGHTIKVFIPASSGKKYKMIEEPLDQVLHIKRVTRFGDESTQPPAALPPVLSSKPPRAQPKGLKPRNFPIGVPGGITGKIGTDTTSDSSEDVEMSQAPPFPSSTETPKNAAKKRKHEVIEKGTPDKGAPSASAKKTKKARVDSSAAPSQGTPAKPVKQTPIAPPQIPSTTPTDSVKKPSSRKDKSVETPAKSSQFKTINNLKSASKKVTPVLPPVIPSMKST</sequence>
<feature type="compositionally biased region" description="Polar residues" evidence="1">
    <location>
        <begin position="592"/>
        <end position="605"/>
    </location>
</feature>
<feature type="region of interest" description="Disordered" evidence="1">
    <location>
        <begin position="79"/>
        <end position="307"/>
    </location>
</feature>
<proteinExistence type="predicted"/>
<reference evidence="2" key="1">
    <citation type="journal article" date="2023" name="Mol. Phylogenet. Evol.">
        <title>Genome-scale phylogeny and comparative genomics of the fungal order Sordariales.</title>
        <authorList>
            <person name="Hensen N."/>
            <person name="Bonometti L."/>
            <person name="Westerberg I."/>
            <person name="Brannstrom I.O."/>
            <person name="Guillou S."/>
            <person name="Cros-Aarteil S."/>
            <person name="Calhoun S."/>
            <person name="Haridas S."/>
            <person name="Kuo A."/>
            <person name="Mondo S."/>
            <person name="Pangilinan J."/>
            <person name="Riley R."/>
            <person name="LaButti K."/>
            <person name="Andreopoulos B."/>
            <person name="Lipzen A."/>
            <person name="Chen C."/>
            <person name="Yan M."/>
            <person name="Daum C."/>
            <person name="Ng V."/>
            <person name="Clum A."/>
            <person name="Steindorff A."/>
            <person name="Ohm R.A."/>
            <person name="Martin F."/>
            <person name="Silar P."/>
            <person name="Natvig D.O."/>
            <person name="Lalanne C."/>
            <person name="Gautier V."/>
            <person name="Ament-Velasquez S.L."/>
            <person name="Kruys A."/>
            <person name="Hutchinson M.I."/>
            <person name="Powell A.J."/>
            <person name="Barry K."/>
            <person name="Miller A.N."/>
            <person name="Grigoriev I.V."/>
            <person name="Debuchy R."/>
            <person name="Gladieux P."/>
            <person name="Hiltunen Thoren M."/>
            <person name="Johannesson H."/>
        </authorList>
    </citation>
    <scope>NUCLEOTIDE SEQUENCE</scope>
    <source>
        <strain evidence="2">CBS 232.78</strain>
    </source>
</reference>
<feature type="compositionally biased region" description="Acidic residues" evidence="1">
    <location>
        <begin position="170"/>
        <end position="179"/>
    </location>
</feature>
<dbReference type="Proteomes" id="UP001285441">
    <property type="component" value="Unassembled WGS sequence"/>
</dbReference>
<feature type="compositionally biased region" description="Basic and acidic residues" evidence="1">
    <location>
        <begin position="270"/>
        <end position="290"/>
    </location>
</feature>
<keyword evidence="2" id="KW-0240">DNA-directed RNA polymerase</keyword>
<evidence type="ECO:0000256" key="1">
    <source>
        <dbReference type="SAM" id="MobiDB-lite"/>
    </source>
</evidence>
<feature type="compositionally biased region" description="Low complexity" evidence="1">
    <location>
        <begin position="180"/>
        <end position="190"/>
    </location>
</feature>
<feature type="compositionally biased region" description="Acidic residues" evidence="1">
    <location>
        <begin position="131"/>
        <end position="147"/>
    </location>
</feature>
<protein>
    <submittedName>
        <fullName evidence="2">DNA-directed RNA polymerase I subunit RPA34.5-domain-containing protein</fullName>
    </submittedName>
</protein>
<dbReference type="Pfam" id="PF08208">
    <property type="entry name" value="RNA_polI_A34"/>
    <property type="match status" value="1"/>
</dbReference>
<feature type="compositionally biased region" description="Basic and acidic residues" evidence="1">
    <location>
        <begin position="576"/>
        <end position="588"/>
    </location>
</feature>
<evidence type="ECO:0000313" key="2">
    <source>
        <dbReference type="EMBL" id="KAK3365383.1"/>
    </source>
</evidence>
<dbReference type="PANTHER" id="PTHR28155:SF1">
    <property type="entry name" value="DNA-DIRECTED RNA POLYMERASE I SUBUNIT RPA34.5-DOMAIN-CONTAINING PROTEIN"/>
    <property type="match status" value="1"/>
</dbReference>
<dbReference type="AlphaFoldDB" id="A0AAE0N085"/>
<feature type="compositionally biased region" description="Low complexity" evidence="1">
    <location>
        <begin position="243"/>
        <end position="264"/>
    </location>
</feature>
<feature type="compositionally biased region" description="Polar residues" evidence="1">
    <location>
        <begin position="80"/>
        <end position="115"/>
    </location>
</feature>
<organism evidence="2 3">
    <name type="scientific">Podospora didyma</name>
    <dbReference type="NCBI Taxonomy" id="330526"/>
    <lineage>
        <taxon>Eukaryota</taxon>
        <taxon>Fungi</taxon>
        <taxon>Dikarya</taxon>
        <taxon>Ascomycota</taxon>
        <taxon>Pezizomycotina</taxon>
        <taxon>Sordariomycetes</taxon>
        <taxon>Sordariomycetidae</taxon>
        <taxon>Sordariales</taxon>
        <taxon>Podosporaceae</taxon>
        <taxon>Podospora</taxon>
    </lineage>
</organism>
<name>A0AAE0N085_9PEZI</name>
<keyword evidence="3" id="KW-1185">Reference proteome</keyword>
<keyword evidence="2" id="KW-0804">Transcription</keyword>
<dbReference type="GO" id="GO:0000428">
    <property type="term" value="C:DNA-directed RNA polymerase complex"/>
    <property type="evidence" value="ECO:0007669"/>
    <property type="project" value="UniProtKB-KW"/>
</dbReference>
<dbReference type="PANTHER" id="PTHR28155">
    <property type="entry name" value="ACR243WP"/>
    <property type="match status" value="1"/>
</dbReference>
<reference evidence="2" key="2">
    <citation type="submission" date="2023-06" db="EMBL/GenBank/DDBJ databases">
        <authorList>
            <consortium name="Lawrence Berkeley National Laboratory"/>
            <person name="Haridas S."/>
            <person name="Hensen N."/>
            <person name="Bonometti L."/>
            <person name="Westerberg I."/>
            <person name="Brannstrom I.O."/>
            <person name="Guillou S."/>
            <person name="Cros-Aarteil S."/>
            <person name="Calhoun S."/>
            <person name="Kuo A."/>
            <person name="Mondo S."/>
            <person name="Pangilinan J."/>
            <person name="Riley R."/>
            <person name="LaButti K."/>
            <person name="Andreopoulos B."/>
            <person name="Lipzen A."/>
            <person name="Chen C."/>
            <person name="Yanf M."/>
            <person name="Daum C."/>
            <person name="Ng V."/>
            <person name="Clum A."/>
            <person name="Steindorff A."/>
            <person name="Ohm R."/>
            <person name="Martin F."/>
            <person name="Silar P."/>
            <person name="Natvig D."/>
            <person name="Lalanne C."/>
            <person name="Gautier V."/>
            <person name="Ament-velasquez S.L."/>
            <person name="Kruys A."/>
            <person name="Hutchinson M.I."/>
            <person name="Powell A.J."/>
            <person name="Barry K."/>
            <person name="Miller A.N."/>
            <person name="Grigoriev I.V."/>
            <person name="Debuchy R."/>
            <person name="Gladieux P."/>
            <person name="Thoren M.H."/>
            <person name="Johannesson H."/>
        </authorList>
    </citation>
    <scope>NUCLEOTIDE SEQUENCE</scope>
    <source>
        <strain evidence="2">CBS 232.78</strain>
    </source>
</reference>
<accession>A0AAE0N085</accession>
<feature type="compositionally biased region" description="Basic and acidic residues" evidence="1">
    <location>
        <begin position="116"/>
        <end position="130"/>
    </location>
</feature>
<evidence type="ECO:0000313" key="3">
    <source>
        <dbReference type="Proteomes" id="UP001285441"/>
    </source>
</evidence>
<feature type="compositionally biased region" description="Low complexity" evidence="1">
    <location>
        <begin position="206"/>
        <end position="233"/>
    </location>
</feature>